<dbReference type="Proteomes" id="UP001530293">
    <property type="component" value="Unassembled WGS sequence"/>
</dbReference>
<accession>A0ABD3M4C5</accession>
<reference evidence="1 2" key="1">
    <citation type="submission" date="2024-10" db="EMBL/GenBank/DDBJ databases">
        <title>Updated reference genomes for cyclostephanoid diatoms.</title>
        <authorList>
            <person name="Roberts W.R."/>
            <person name="Alverson A.J."/>
        </authorList>
    </citation>
    <scope>NUCLEOTIDE SEQUENCE [LARGE SCALE GENOMIC DNA]</scope>
    <source>
        <strain evidence="1 2">AJA232-27</strain>
    </source>
</reference>
<proteinExistence type="predicted"/>
<dbReference type="Gene3D" id="3.30.160.60">
    <property type="entry name" value="Classic Zinc Finger"/>
    <property type="match status" value="1"/>
</dbReference>
<evidence type="ECO:0000313" key="2">
    <source>
        <dbReference type="Proteomes" id="UP001530293"/>
    </source>
</evidence>
<organism evidence="1 2">
    <name type="scientific">Discostella pseudostelligera</name>
    <dbReference type="NCBI Taxonomy" id="259834"/>
    <lineage>
        <taxon>Eukaryota</taxon>
        <taxon>Sar</taxon>
        <taxon>Stramenopiles</taxon>
        <taxon>Ochrophyta</taxon>
        <taxon>Bacillariophyta</taxon>
        <taxon>Coscinodiscophyceae</taxon>
        <taxon>Thalassiosirophycidae</taxon>
        <taxon>Stephanodiscales</taxon>
        <taxon>Stephanodiscaceae</taxon>
        <taxon>Discostella</taxon>
    </lineage>
</organism>
<keyword evidence="2" id="KW-1185">Reference proteome</keyword>
<evidence type="ECO:0000313" key="1">
    <source>
        <dbReference type="EMBL" id="KAL3758889.1"/>
    </source>
</evidence>
<dbReference type="SUPFAM" id="SSF52540">
    <property type="entry name" value="P-loop containing nucleoside triphosphate hydrolases"/>
    <property type="match status" value="1"/>
</dbReference>
<sequence>MYSVNAFGYNTKWCEVCESDCPASKAGWKQHINGSRHQANLQARNRNDSYDPYNYGSGFSVKSANSSSVKVEDEVKIAVEDTSADIITFQESIGGKSAANDLAVTTDFENVTLDAEQLAAASCKEEVTLAYFRPKCASNGGFLKKKELALFNASSIDKHSGGALFGHLFPSLDDDALGDHHQVGEGVYLNTHEPFCFVTVGVQGAGKSHTTSCVLESCLVPFETCNIVKLSSPMTSMVLQYDHNPKSVCEAAGLLSPNPSFQAAMSHLEENVAAAVPKSKAVILVSPTYYAQRKKYYGDYCTVKPLLFRWSSLGADHIKRIMRIESGDNQLYVAVFLDLLREYQRKAMLPEFSAFLDQVREKCNVKGQGGPLDQRIALLESVVAESAKNRELINESLDLTACSDAGYYFIIADLTDPLLSKEEANGLFQVLTEQFRTLSTKGGKVLCLDEAHKYMSGDKADGLSEAIVNVARLMRHDGIRLVVSTQSPRALAPELLELVTVAALHHFHSPDWWSYLKSKLPLHQNAFERILSLGSGEAVAFATSHDLSVDNVEGSHCLPIRVRPRLTADFGSSRKNS</sequence>
<gene>
    <name evidence="1" type="ORF">ACHAWU_003161</name>
</gene>
<name>A0ABD3M4C5_9STRA</name>
<comment type="caution">
    <text evidence="1">The sequence shown here is derived from an EMBL/GenBank/DDBJ whole genome shotgun (WGS) entry which is preliminary data.</text>
</comment>
<dbReference type="Gene3D" id="3.40.50.300">
    <property type="entry name" value="P-loop containing nucleotide triphosphate hydrolases"/>
    <property type="match status" value="1"/>
</dbReference>
<dbReference type="AlphaFoldDB" id="A0ABD3M4C5"/>
<dbReference type="InterPro" id="IPR027417">
    <property type="entry name" value="P-loop_NTPase"/>
</dbReference>
<protein>
    <submittedName>
        <fullName evidence="1">Uncharacterized protein</fullName>
    </submittedName>
</protein>
<dbReference type="EMBL" id="JALLBG020000216">
    <property type="protein sequence ID" value="KAL3758889.1"/>
    <property type="molecule type" value="Genomic_DNA"/>
</dbReference>